<dbReference type="EMBL" id="RPHB01000010">
    <property type="protein sequence ID" value="MBW3469899.1"/>
    <property type="molecule type" value="Genomic_DNA"/>
</dbReference>
<reference evidence="1 2" key="1">
    <citation type="journal article" date="2020" name="Syst. Appl. Microbiol.">
        <title>Arthrospiribacter ruber gen. nov., sp. nov., a novel bacterium isolated from Arthrospira cultures.</title>
        <authorList>
            <person name="Waleron M."/>
            <person name="Misztak A."/>
            <person name="Waleron M.M."/>
            <person name="Furmaniak M."/>
            <person name="Mrozik A."/>
            <person name="Waleron K."/>
        </authorList>
    </citation>
    <scope>NUCLEOTIDE SEQUENCE [LARGE SCALE GENOMIC DNA]</scope>
    <source>
        <strain evidence="1 2">DPMB0001</strain>
    </source>
</reference>
<accession>A0A951MEZ2</accession>
<comment type="caution">
    <text evidence="1">The sequence shown here is derived from an EMBL/GenBank/DDBJ whole genome shotgun (WGS) entry which is preliminary data.</text>
</comment>
<gene>
    <name evidence="1" type="ORF">EGN73_19065</name>
</gene>
<proteinExistence type="predicted"/>
<dbReference type="PANTHER" id="PTHR38477:SF1">
    <property type="entry name" value="MUREIN L,D-TRANSPEPTIDASE CATALYTIC DOMAIN FAMILY PROTEIN"/>
    <property type="match status" value="1"/>
</dbReference>
<evidence type="ECO:0008006" key="3">
    <source>
        <dbReference type="Google" id="ProtNLM"/>
    </source>
</evidence>
<dbReference type="InterPro" id="IPR032676">
    <property type="entry name" value="YkuD_2"/>
</dbReference>
<dbReference type="PANTHER" id="PTHR38477">
    <property type="entry name" value="HYPOTHETICAL EXPORTED PROTEIN"/>
    <property type="match status" value="1"/>
</dbReference>
<sequence>MRITLILFCFFLNLYHNNTLSISVEEELSSSNNSGYLDLLISKNTAKDTALPQLSALQLAFEGYQAMISSEIISKNAPLTIIDYSLPSTQKRLWVIAPASGEIIFHEYVSHGKNSGDLHAEKFSNAPSSFQSSLGFFVTAETYQGKHGYSLRLDGIELGINDKARERAIVVHGATYANADFIEKTGRLGRSLGCPALPTDSSTKFIDLVKEKSCLFIFANDPEYPAASKILKG</sequence>
<evidence type="ECO:0000313" key="2">
    <source>
        <dbReference type="Proteomes" id="UP000727490"/>
    </source>
</evidence>
<protein>
    <recommendedName>
        <fullName evidence="3">Murein L,D-transpeptidase catalytic domain family protein</fullName>
    </recommendedName>
</protein>
<name>A0A951MEZ2_9BACT</name>
<organism evidence="1 2">
    <name type="scientific">Arthrospiribacter ruber</name>
    <dbReference type="NCBI Taxonomy" id="2487934"/>
    <lineage>
        <taxon>Bacteria</taxon>
        <taxon>Pseudomonadati</taxon>
        <taxon>Bacteroidota</taxon>
        <taxon>Cytophagia</taxon>
        <taxon>Cytophagales</taxon>
        <taxon>Cyclobacteriaceae</taxon>
        <taxon>Arthrospiribacter</taxon>
    </lineage>
</organism>
<dbReference type="Proteomes" id="UP000727490">
    <property type="component" value="Unassembled WGS sequence"/>
</dbReference>
<evidence type="ECO:0000313" key="1">
    <source>
        <dbReference type="EMBL" id="MBW3469899.1"/>
    </source>
</evidence>
<dbReference type="Pfam" id="PF13645">
    <property type="entry name" value="YkuD_2"/>
    <property type="match status" value="1"/>
</dbReference>
<dbReference type="RefSeq" id="WP_219293323.1">
    <property type="nucleotide sequence ID" value="NZ_RPHB01000010.1"/>
</dbReference>
<dbReference type="AlphaFoldDB" id="A0A951MEZ2"/>
<keyword evidence="2" id="KW-1185">Reference proteome</keyword>